<comment type="caution">
    <text evidence="1">The sequence shown here is derived from an EMBL/GenBank/DDBJ whole genome shotgun (WGS) entry which is preliminary data.</text>
</comment>
<keyword evidence="2" id="KW-1185">Reference proteome</keyword>
<evidence type="ECO:0000313" key="2">
    <source>
        <dbReference type="Proteomes" id="UP000187429"/>
    </source>
</evidence>
<dbReference type="AlphaFoldDB" id="A0A1R1X3E0"/>
<reference evidence="2" key="1">
    <citation type="submission" date="2017-01" db="EMBL/GenBank/DDBJ databases">
        <authorList>
            <person name="Wang Y."/>
            <person name="White M."/>
            <person name="Kvist S."/>
            <person name="Moncalvo J.-M."/>
        </authorList>
    </citation>
    <scope>NUCLEOTIDE SEQUENCE [LARGE SCALE GENOMIC DNA]</scope>
    <source>
        <strain evidence="2">ID-206-W2</strain>
    </source>
</reference>
<dbReference type="OrthoDB" id="8963439at2759"/>
<evidence type="ECO:0000313" key="1">
    <source>
        <dbReference type="EMBL" id="OMJ09153.1"/>
    </source>
</evidence>
<dbReference type="Proteomes" id="UP000187429">
    <property type="component" value="Unassembled WGS sequence"/>
</dbReference>
<accession>A0A1R1X3E0</accession>
<dbReference type="EMBL" id="LSSM01007150">
    <property type="protein sequence ID" value="OMJ09153.1"/>
    <property type="molecule type" value="Genomic_DNA"/>
</dbReference>
<name>A0A1R1X3E0_9FUNG</name>
<proteinExistence type="predicted"/>
<sequence length="76" mass="8659">MISGNFSDPKEGIRDKRSDLKIAPGCNALAFYSEEFKTLTKLSGYDQMALFDQFFRGQNENSMNFMILPNIPESLE</sequence>
<organism evidence="1 2">
    <name type="scientific">Smittium culicis</name>
    <dbReference type="NCBI Taxonomy" id="133412"/>
    <lineage>
        <taxon>Eukaryota</taxon>
        <taxon>Fungi</taxon>
        <taxon>Fungi incertae sedis</taxon>
        <taxon>Zoopagomycota</taxon>
        <taxon>Kickxellomycotina</taxon>
        <taxon>Harpellomycetes</taxon>
        <taxon>Harpellales</taxon>
        <taxon>Legeriomycetaceae</taxon>
        <taxon>Smittium</taxon>
    </lineage>
</organism>
<protein>
    <submittedName>
        <fullName evidence="1">Uncharacterized protein</fullName>
    </submittedName>
</protein>
<gene>
    <name evidence="1" type="ORF">AYI69_g10793</name>
</gene>